<keyword evidence="2" id="KW-1185">Reference proteome</keyword>
<organism evidence="1 2">
    <name type="scientific">Musa troglodytarum</name>
    <name type="common">fe'i banana</name>
    <dbReference type="NCBI Taxonomy" id="320322"/>
    <lineage>
        <taxon>Eukaryota</taxon>
        <taxon>Viridiplantae</taxon>
        <taxon>Streptophyta</taxon>
        <taxon>Embryophyta</taxon>
        <taxon>Tracheophyta</taxon>
        <taxon>Spermatophyta</taxon>
        <taxon>Magnoliopsida</taxon>
        <taxon>Liliopsida</taxon>
        <taxon>Zingiberales</taxon>
        <taxon>Musaceae</taxon>
        <taxon>Musa</taxon>
    </lineage>
</organism>
<evidence type="ECO:0000313" key="1">
    <source>
        <dbReference type="EMBL" id="URD91585.1"/>
    </source>
</evidence>
<reference evidence="1" key="1">
    <citation type="submission" date="2022-05" db="EMBL/GenBank/DDBJ databases">
        <title>The Musa troglodytarum L. genome provides insights into the mechanism of non-climacteric behaviour and enrichment of carotenoids.</title>
        <authorList>
            <person name="Wang J."/>
        </authorList>
    </citation>
    <scope>NUCLEOTIDE SEQUENCE</scope>
    <source>
        <tissue evidence="1">Leaf</tissue>
    </source>
</reference>
<dbReference type="Proteomes" id="UP001055439">
    <property type="component" value="Chromosome 3"/>
</dbReference>
<gene>
    <name evidence="1" type="ORF">MUK42_33036</name>
</gene>
<dbReference type="EMBL" id="CP097505">
    <property type="protein sequence ID" value="URD91585.1"/>
    <property type="molecule type" value="Genomic_DNA"/>
</dbReference>
<sequence length="115" mass="12933">MLQQDFVDGSGHALTKNNVLSGLRLLVQADKQRRHIRTGPVCGCMQSDTSRATVSCIDAEDYSFWVRGPPANHRVDRNKCFEARISHQTTSCVFSTNSIWNVTVPRTWIRVILTG</sequence>
<accession>A0A9E7F7Y3</accession>
<evidence type="ECO:0000313" key="2">
    <source>
        <dbReference type="Proteomes" id="UP001055439"/>
    </source>
</evidence>
<proteinExistence type="predicted"/>
<protein>
    <submittedName>
        <fullName evidence="1">Uncharacterized protein</fullName>
    </submittedName>
</protein>
<name>A0A9E7F7Y3_9LILI</name>
<dbReference type="AlphaFoldDB" id="A0A9E7F7Y3"/>